<dbReference type="EMBL" id="CP006841">
    <property type="protein sequence ID" value="ALA67661.1"/>
    <property type="molecule type" value="Genomic_DNA"/>
</dbReference>
<organism evidence="5 6">
    <name type="scientific">Corynebacterium lactis RW2-5</name>
    <dbReference type="NCBI Taxonomy" id="1408189"/>
    <lineage>
        <taxon>Bacteria</taxon>
        <taxon>Bacillati</taxon>
        <taxon>Actinomycetota</taxon>
        <taxon>Actinomycetes</taxon>
        <taxon>Mycobacteriales</taxon>
        <taxon>Corynebacteriaceae</taxon>
        <taxon>Corynebacterium</taxon>
    </lineage>
</organism>
<dbReference type="PATRIC" id="fig|1408189.4.peg.1598"/>
<protein>
    <submittedName>
        <fullName evidence="5">1-acyl-sn-glycerol-3-phosphate acyltransferase</fullName>
    </submittedName>
</protein>
<dbReference type="InterPro" id="IPR002123">
    <property type="entry name" value="Plipid/glycerol_acylTrfase"/>
</dbReference>
<dbReference type="Pfam" id="PF01553">
    <property type="entry name" value="Acyltransferase"/>
    <property type="match status" value="1"/>
</dbReference>
<dbReference type="GO" id="GO:0003841">
    <property type="term" value="F:1-acylglycerol-3-phosphate O-acyltransferase activity"/>
    <property type="evidence" value="ECO:0007669"/>
    <property type="project" value="TreeGrafter"/>
</dbReference>
<evidence type="ECO:0000313" key="5">
    <source>
        <dbReference type="EMBL" id="ALA67661.1"/>
    </source>
</evidence>
<evidence type="ECO:0000256" key="3">
    <source>
        <dbReference type="SAM" id="MobiDB-lite"/>
    </source>
</evidence>
<gene>
    <name evidence="5" type="ORF">CLAC_07975</name>
</gene>
<feature type="compositionally biased region" description="Low complexity" evidence="3">
    <location>
        <begin position="232"/>
        <end position="249"/>
    </location>
</feature>
<dbReference type="Proteomes" id="UP000058446">
    <property type="component" value="Chromosome"/>
</dbReference>
<dbReference type="GO" id="GO:0006654">
    <property type="term" value="P:phosphatidic acid biosynthetic process"/>
    <property type="evidence" value="ECO:0007669"/>
    <property type="project" value="TreeGrafter"/>
</dbReference>
<dbReference type="AlphaFoldDB" id="A0A0K2H1R9"/>
<dbReference type="SMART" id="SM00563">
    <property type="entry name" value="PlsC"/>
    <property type="match status" value="1"/>
</dbReference>
<keyword evidence="2 5" id="KW-0012">Acyltransferase</keyword>
<keyword evidence="1 5" id="KW-0808">Transferase</keyword>
<evidence type="ECO:0000256" key="1">
    <source>
        <dbReference type="ARBA" id="ARBA00022679"/>
    </source>
</evidence>
<dbReference type="PANTHER" id="PTHR10434">
    <property type="entry name" value="1-ACYL-SN-GLYCEROL-3-PHOSPHATE ACYLTRANSFERASE"/>
    <property type="match status" value="1"/>
</dbReference>
<feature type="region of interest" description="Disordered" evidence="3">
    <location>
        <begin position="232"/>
        <end position="263"/>
    </location>
</feature>
<dbReference type="KEGG" id="clw:CLAC_07975"/>
<dbReference type="STRING" id="1408189.CLAC_07975"/>
<proteinExistence type="predicted"/>
<dbReference type="SUPFAM" id="SSF69593">
    <property type="entry name" value="Glycerol-3-phosphate (1)-acyltransferase"/>
    <property type="match status" value="1"/>
</dbReference>
<dbReference type="OrthoDB" id="9808424at2"/>
<dbReference type="PANTHER" id="PTHR10434:SF11">
    <property type="entry name" value="1-ACYL-SN-GLYCEROL-3-PHOSPHATE ACYLTRANSFERASE"/>
    <property type="match status" value="1"/>
</dbReference>
<name>A0A0K2H1R9_9CORY</name>
<accession>A0A0K2H1R9</accession>
<dbReference type="CDD" id="cd07989">
    <property type="entry name" value="LPLAT_AGPAT-like"/>
    <property type="match status" value="1"/>
</dbReference>
<feature type="domain" description="Phospholipid/glycerol acyltransferase" evidence="4">
    <location>
        <begin position="38"/>
        <end position="157"/>
    </location>
</feature>
<dbReference type="GO" id="GO:0005886">
    <property type="term" value="C:plasma membrane"/>
    <property type="evidence" value="ECO:0007669"/>
    <property type="project" value="TreeGrafter"/>
</dbReference>
<dbReference type="RefSeq" id="WP_053412430.1">
    <property type="nucleotide sequence ID" value="NZ_CP006841.1"/>
</dbReference>
<evidence type="ECO:0000256" key="2">
    <source>
        <dbReference type="ARBA" id="ARBA00023315"/>
    </source>
</evidence>
<evidence type="ECO:0000259" key="4">
    <source>
        <dbReference type="SMART" id="SM00563"/>
    </source>
</evidence>
<feature type="compositionally biased region" description="Basic residues" evidence="3">
    <location>
        <begin position="254"/>
        <end position="263"/>
    </location>
</feature>
<reference evidence="5 6" key="1">
    <citation type="submission" date="2013-10" db="EMBL/GenBank/DDBJ databases">
        <title>Complete genome sequence of Corynebacterium lactis DSM 45799(T), isolated from raw cow milk.</title>
        <authorList>
            <person name="Ruckert C."/>
            <person name="Albersmeier A."/>
            <person name="Lipski A."/>
            <person name="Kalinowski J."/>
        </authorList>
    </citation>
    <scope>NUCLEOTIDE SEQUENCE [LARGE SCALE GENOMIC DNA]</scope>
    <source>
        <strain evidence="5 6">RW2-5</strain>
    </source>
</reference>
<evidence type="ECO:0000313" key="6">
    <source>
        <dbReference type="Proteomes" id="UP000058446"/>
    </source>
</evidence>
<keyword evidence="6" id="KW-1185">Reference proteome</keyword>
<sequence length="263" mass="28864">MNNRWYKFFKYILIGPWLRVYNRPFYIGGEKIPADGPALMVSNHLAVMDHFYFPLVCHRQLTFLAKAEYFNTPGFVGGIQKFFFTSVGQVPIDRASGDAARDALNAGVKVLGRGDLLGISLEGTRSPDGRLYRGKTGAARVALETGVPVYPMAMIDTEKANPIGSWIPRPARVGVVIGDPIDPAKYRDQYEDDYDAARALTDDLIVEIQKLSGQEYVNAYAADVKNSLAAGEGYPEGTEPGGALTTAAPTPKPTGRRLFKWGR</sequence>